<dbReference type="Pfam" id="PF13352">
    <property type="entry name" value="DUF4100"/>
    <property type="match status" value="1"/>
</dbReference>
<evidence type="ECO:0000313" key="4">
    <source>
        <dbReference type="EMBL" id="KAF5320551.1"/>
    </source>
</evidence>
<proteinExistence type="predicted"/>
<reference evidence="4 5" key="1">
    <citation type="journal article" date="2020" name="ISME J.">
        <title>Uncovering the hidden diversity of litter-decomposition mechanisms in mushroom-forming fungi.</title>
        <authorList>
            <person name="Floudas D."/>
            <person name="Bentzer J."/>
            <person name="Ahren D."/>
            <person name="Johansson T."/>
            <person name="Persson P."/>
            <person name="Tunlid A."/>
        </authorList>
    </citation>
    <scope>NUCLEOTIDE SEQUENCE [LARGE SCALE GENOMIC DNA]</scope>
    <source>
        <strain evidence="4 5">CBS 175.51</strain>
    </source>
</reference>
<name>A0A8H5BCW0_9AGAR</name>
<protein>
    <recommendedName>
        <fullName evidence="3">DUF4100 domain-containing protein</fullName>
    </recommendedName>
</protein>
<evidence type="ECO:0000313" key="5">
    <source>
        <dbReference type="Proteomes" id="UP000541558"/>
    </source>
</evidence>
<dbReference type="GO" id="GO:0006397">
    <property type="term" value="P:mRNA processing"/>
    <property type="evidence" value="ECO:0007669"/>
    <property type="project" value="UniProtKB-KW"/>
</dbReference>
<evidence type="ECO:0000256" key="1">
    <source>
        <dbReference type="ARBA" id="ARBA00022664"/>
    </source>
</evidence>
<dbReference type="InterPro" id="IPR036875">
    <property type="entry name" value="Znf_CCHC_sf"/>
</dbReference>
<dbReference type="EMBL" id="JAACJK010000169">
    <property type="protein sequence ID" value="KAF5320551.1"/>
    <property type="molecule type" value="Genomic_DNA"/>
</dbReference>
<sequence>MRVAMDNGVAIESSVHKARRTHLHAGVPPSTGSLFITKTILWHNETSSYLDLSLLSGNNPDEVKQTHDPMIIGRVLIHPDAFTDEGVALLPPASGALLTLFNPNHNYIAGQLLVQTTIPGCYGDPAGQYRAPGTAAILKPITTRLFSTTSPPKSAPTLFPLLTSFPFPGRWIGSNDVPLPPLNVDPLFDLHHIALFAAAILKRRCQITPDFHTKRADPLTVTTNWSPPRGSFPTLASPRGPTVSLDDYLQRAGRHPRQIKNNDPAHRDLDISELTPSRTPLDDTSGQHSRPATPPPSISQLAAQRAVGARAPLKPRAAFAGPAAHDESHPAFVSAYFSSSDEPSDVLKKSTSTHLDIMGDTSNSNEYVPIVPMPLRNERRAPVFNGHGAYLAQFFRDFETITRAAQLSESEWLVKILDYTRVDDYDLWSSIGATADMTWTKFKSDISKFYTGADDERRHTVSDLERLCDALSVKATVSRAEFSDFYRKFYTMVTYLENKNRISGREASRLLINAFPPVQKQAIRAQLQATTPSHHPDDPWSTKEVVAAIHIVLATSAADSYGGAHASSLLPAPAPAATHSLPLPRTTVDASPFVNQDPVAQLSNQLETVMKSFLNTVETFAVSNGGGGPRGPGGGQPRFRGCVWCAQEGHWSRECAKRNEYLNKGMIVPSRIGDGRFTYPDGSQIGRASQGTGLLDLVDQWHRQRSSPSPATGANAIPTNTVQTNIYQVVEAQHEARTTYVEDVPEDEGIQLPAATSALMERVDGEENEYLGKVDPDHLPLLEATQAALTMKIEAARRAREDGPTTRSAAKKSASRPDEVEKHPKAASLTPQAPKPSQAPSTGAIKPSAKPQETPYVHPNAAQPPQFRFAAPIEDPLHATTLAERSLDAPVSMSMRELLGVAPELRKAIKELVTAKKLPIDGGDDSRASFLTALDMPPANDLVSVLLNAFPAAAEKRVANNTESLRTISVKLDGRVPIDAILDEGSQIIGLRHREHV</sequence>
<feature type="compositionally biased region" description="Polar residues" evidence="2">
    <location>
        <begin position="274"/>
        <end position="290"/>
    </location>
</feature>
<keyword evidence="1" id="KW-0507">mRNA processing</keyword>
<accession>A0A8H5BCW0</accession>
<gene>
    <name evidence="4" type="ORF">D9611_010682</name>
</gene>
<organism evidence="4 5">
    <name type="scientific">Ephemerocybe angulata</name>
    <dbReference type="NCBI Taxonomy" id="980116"/>
    <lineage>
        <taxon>Eukaryota</taxon>
        <taxon>Fungi</taxon>
        <taxon>Dikarya</taxon>
        <taxon>Basidiomycota</taxon>
        <taxon>Agaricomycotina</taxon>
        <taxon>Agaricomycetes</taxon>
        <taxon>Agaricomycetidae</taxon>
        <taxon>Agaricales</taxon>
        <taxon>Agaricineae</taxon>
        <taxon>Psathyrellaceae</taxon>
        <taxon>Ephemerocybe</taxon>
    </lineage>
</organism>
<feature type="domain" description="DUF4100" evidence="3">
    <location>
        <begin position="675"/>
        <end position="916"/>
    </location>
</feature>
<evidence type="ECO:0000256" key="2">
    <source>
        <dbReference type="SAM" id="MobiDB-lite"/>
    </source>
</evidence>
<dbReference type="OrthoDB" id="3252634at2759"/>
<evidence type="ECO:0000259" key="3">
    <source>
        <dbReference type="Pfam" id="PF13352"/>
    </source>
</evidence>
<feature type="region of interest" description="Disordered" evidence="2">
    <location>
        <begin position="222"/>
        <end position="301"/>
    </location>
</feature>
<keyword evidence="5" id="KW-1185">Reference proteome</keyword>
<dbReference type="AlphaFoldDB" id="A0A8H5BCW0"/>
<feature type="region of interest" description="Disordered" evidence="2">
    <location>
        <begin position="796"/>
        <end position="863"/>
    </location>
</feature>
<comment type="caution">
    <text evidence="4">The sequence shown here is derived from an EMBL/GenBank/DDBJ whole genome shotgun (WGS) entry which is preliminary data.</text>
</comment>
<dbReference type="SUPFAM" id="SSF57756">
    <property type="entry name" value="Retrovirus zinc finger-like domains"/>
    <property type="match status" value="1"/>
</dbReference>
<dbReference type="GO" id="GO:0003676">
    <property type="term" value="F:nucleic acid binding"/>
    <property type="evidence" value="ECO:0007669"/>
    <property type="project" value="InterPro"/>
</dbReference>
<dbReference type="GO" id="GO:0008270">
    <property type="term" value="F:zinc ion binding"/>
    <property type="evidence" value="ECO:0007669"/>
    <property type="project" value="InterPro"/>
</dbReference>
<feature type="compositionally biased region" description="Basic and acidic residues" evidence="2">
    <location>
        <begin position="815"/>
        <end position="824"/>
    </location>
</feature>
<dbReference type="InterPro" id="IPR025165">
    <property type="entry name" value="DUF4100"/>
</dbReference>
<dbReference type="Proteomes" id="UP000541558">
    <property type="component" value="Unassembled WGS sequence"/>
</dbReference>